<dbReference type="SUPFAM" id="SSF46955">
    <property type="entry name" value="Putative DNA-binding domain"/>
    <property type="match status" value="1"/>
</dbReference>
<dbReference type="RefSeq" id="WP_397062310.1">
    <property type="nucleotide sequence ID" value="NZ_JBIRYL010000002.1"/>
</dbReference>
<evidence type="ECO:0000259" key="2">
    <source>
        <dbReference type="PROSITE" id="PS50937"/>
    </source>
</evidence>
<accession>A0ABW7W1E6</accession>
<organism evidence="3 4">
    <name type="scientific">Nocardia testacea</name>
    <dbReference type="NCBI Taxonomy" id="248551"/>
    <lineage>
        <taxon>Bacteria</taxon>
        <taxon>Bacillati</taxon>
        <taxon>Actinomycetota</taxon>
        <taxon>Actinomycetes</taxon>
        <taxon>Mycobacteriales</taxon>
        <taxon>Nocardiaceae</taxon>
        <taxon>Nocardia</taxon>
    </lineage>
</organism>
<dbReference type="InterPro" id="IPR000551">
    <property type="entry name" value="MerR-type_HTH_dom"/>
</dbReference>
<dbReference type="InterPro" id="IPR009061">
    <property type="entry name" value="DNA-bd_dom_put_sf"/>
</dbReference>
<dbReference type="PANTHER" id="PTHR30204:SF93">
    <property type="entry name" value="HTH MERR-TYPE DOMAIN-CONTAINING PROTEIN"/>
    <property type="match status" value="1"/>
</dbReference>
<dbReference type="Gene3D" id="1.10.1660.10">
    <property type="match status" value="1"/>
</dbReference>
<protein>
    <submittedName>
        <fullName evidence="3">MerR family transcriptional regulator</fullName>
    </submittedName>
</protein>
<dbReference type="PROSITE" id="PS50937">
    <property type="entry name" value="HTH_MERR_2"/>
    <property type="match status" value="1"/>
</dbReference>
<keyword evidence="1" id="KW-0238">DNA-binding</keyword>
<evidence type="ECO:0000313" key="3">
    <source>
        <dbReference type="EMBL" id="MFI2230972.1"/>
    </source>
</evidence>
<evidence type="ECO:0000256" key="1">
    <source>
        <dbReference type="ARBA" id="ARBA00023125"/>
    </source>
</evidence>
<sequence length="163" mass="17669">MKSTPDTAPPSSEPTCSIGELAARFGLATHVLRHWESVGLLTPATRIGGRRRYTQSHIARVALILHSKQVGLSLARTRELLDACDGPGRRRVLRSHLAELDEQLARIRTSKDLIGHVLTCRYEDFTECPRFRSEILATAGIAATGASRDQSAAPGPAAPRHSG</sequence>
<comment type="caution">
    <text evidence="3">The sequence shown here is derived from an EMBL/GenBank/DDBJ whole genome shotgun (WGS) entry which is preliminary data.</text>
</comment>
<dbReference type="PANTHER" id="PTHR30204">
    <property type="entry name" value="REDOX-CYCLING DRUG-SENSING TRANSCRIPTIONAL ACTIVATOR SOXR"/>
    <property type="match status" value="1"/>
</dbReference>
<proteinExistence type="predicted"/>
<gene>
    <name evidence="3" type="ORF">ACH49Z_14095</name>
</gene>
<reference evidence="3 4" key="1">
    <citation type="submission" date="2024-10" db="EMBL/GenBank/DDBJ databases">
        <title>The Natural Products Discovery Center: Release of the First 8490 Sequenced Strains for Exploring Actinobacteria Biosynthetic Diversity.</title>
        <authorList>
            <person name="Kalkreuter E."/>
            <person name="Kautsar S.A."/>
            <person name="Yang D."/>
            <person name="Bader C.D."/>
            <person name="Teijaro C.N."/>
            <person name="Fluegel L."/>
            <person name="Davis C.M."/>
            <person name="Simpson J.R."/>
            <person name="Lauterbach L."/>
            <person name="Steele A.D."/>
            <person name="Gui C."/>
            <person name="Meng S."/>
            <person name="Li G."/>
            <person name="Viehrig K."/>
            <person name="Ye F."/>
            <person name="Su P."/>
            <person name="Kiefer A.F."/>
            <person name="Nichols A."/>
            <person name="Cepeda A.J."/>
            <person name="Yan W."/>
            <person name="Fan B."/>
            <person name="Jiang Y."/>
            <person name="Adhikari A."/>
            <person name="Zheng C.-J."/>
            <person name="Schuster L."/>
            <person name="Cowan T.M."/>
            <person name="Smanski M.J."/>
            <person name="Chevrette M.G."/>
            <person name="De Carvalho L.P.S."/>
            <person name="Shen B."/>
        </authorList>
    </citation>
    <scope>NUCLEOTIDE SEQUENCE [LARGE SCALE GENOMIC DNA]</scope>
    <source>
        <strain evidence="3 4">NPDC019377</strain>
    </source>
</reference>
<evidence type="ECO:0000313" key="4">
    <source>
        <dbReference type="Proteomes" id="UP001611494"/>
    </source>
</evidence>
<dbReference type="EMBL" id="JBIRYL010000002">
    <property type="protein sequence ID" value="MFI2230972.1"/>
    <property type="molecule type" value="Genomic_DNA"/>
</dbReference>
<dbReference type="Proteomes" id="UP001611494">
    <property type="component" value="Unassembled WGS sequence"/>
</dbReference>
<dbReference type="PRINTS" id="PR00040">
    <property type="entry name" value="HTHMERR"/>
</dbReference>
<name>A0ABW7W1E6_9NOCA</name>
<dbReference type="SMART" id="SM00422">
    <property type="entry name" value="HTH_MERR"/>
    <property type="match status" value="1"/>
</dbReference>
<dbReference type="Pfam" id="PF13411">
    <property type="entry name" value="MerR_1"/>
    <property type="match status" value="1"/>
</dbReference>
<keyword evidence="4" id="KW-1185">Reference proteome</keyword>
<dbReference type="InterPro" id="IPR047057">
    <property type="entry name" value="MerR_fam"/>
</dbReference>
<feature type="domain" description="HTH merR-type" evidence="2">
    <location>
        <begin position="15"/>
        <end position="83"/>
    </location>
</feature>